<dbReference type="EMBL" id="GG692426">
    <property type="protein sequence ID" value="EER40518.1"/>
    <property type="molecule type" value="Genomic_DNA"/>
</dbReference>
<evidence type="ECO:0000256" key="1">
    <source>
        <dbReference type="SAM" id="MobiDB-lite"/>
    </source>
</evidence>
<protein>
    <submittedName>
        <fullName evidence="2">Pumilio-family RNA binding repeat protein</fullName>
    </submittedName>
</protein>
<sequence length="401" mass="43559">MRSTSQNEGANTTLHLSSGNSPNSVDNTSSKSSDDKVDDIEMLRLKRELMAANSRIALQEQELAQTRVIKHTLDQALGPPSEADFGGREITEHTISSLQNVFNSSTRPYNQRQDAWATQDDAHSDISDALSAGAFNRARGIWNNSHPPSVKNAVGIYDKPYCEPTPLGSPTVTADPSRNWAGRFSQPGFGGQNPGYIAGQRVLSGPGSPTFGFDGRFTGEQAQYLQAPGNRRSSAQLNRGGSCFPPQNSPWGTFSTVAPGGPTMRAVSNQHVSPYPGMFPGPGQYQQRPIGTPLSPTAAEFTVNSAPDTWSTSSTSGAVQTYVSPLEPLNYRRLLDKSVSCDWKYIVDKIVCSNDQQASIFLQQKLKVGTAEQKYEIIEAIVNQAYPLMVNRFGISLFSVF</sequence>
<feature type="region of interest" description="Disordered" evidence="1">
    <location>
        <begin position="1"/>
        <end position="38"/>
    </location>
</feature>
<dbReference type="AlphaFoldDB" id="C6HGL6"/>
<reference evidence="3" key="1">
    <citation type="submission" date="2009-05" db="EMBL/GenBank/DDBJ databases">
        <title>The genome sequence of Ajellomyces capsulatus strain H143.</title>
        <authorList>
            <person name="Champion M."/>
            <person name="Cuomo C.A."/>
            <person name="Ma L.-J."/>
            <person name="Henn M.R."/>
            <person name="Sil A."/>
            <person name="Goldman B."/>
            <person name="Young S.K."/>
            <person name="Kodira C.D."/>
            <person name="Zeng Q."/>
            <person name="Koehrsen M."/>
            <person name="Alvarado L."/>
            <person name="Berlin A.M."/>
            <person name="Borenstein D."/>
            <person name="Chen Z."/>
            <person name="Engels R."/>
            <person name="Freedman E."/>
            <person name="Gellesch M."/>
            <person name="Goldberg J."/>
            <person name="Griggs A."/>
            <person name="Gujja S."/>
            <person name="Heiman D.I."/>
            <person name="Hepburn T.A."/>
            <person name="Howarth C."/>
            <person name="Jen D."/>
            <person name="Larson L."/>
            <person name="Lewis B."/>
            <person name="Mehta T."/>
            <person name="Park D."/>
            <person name="Pearson M."/>
            <person name="Roberts A."/>
            <person name="Saif S."/>
            <person name="Shea T.D."/>
            <person name="Shenoy N."/>
            <person name="Sisk P."/>
            <person name="Stolte C."/>
            <person name="Sykes S."/>
            <person name="Walk T."/>
            <person name="White J."/>
            <person name="Yandava C."/>
            <person name="Klein B."/>
            <person name="McEwen J.G."/>
            <person name="Puccia R."/>
            <person name="Goldman G.H."/>
            <person name="Felipe M.S."/>
            <person name="Nino-Vega G."/>
            <person name="San-Blas G."/>
            <person name="Taylor J.W."/>
            <person name="Mendoza L."/>
            <person name="Galagan J.E."/>
            <person name="Nusbaum C."/>
            <person name="Birren B.W."/>
        </authorList>
    </citation>
    <scope>NUCLEOTIDE SEQUENCE [LARGE SCALE GENOMIC DNA]</scope>
    <source>
        <strain evidence="3">H143</strain>
    </source>
</reference>
<dbReference type="VEuPathDB" id="FungiDB:HCDG_05107"/>
<dbReference type="Gene3D" id="1.25.10.10">
    <property type="entry name" value="Leucine-rich Repeat Variant"/>
    <property type="match status" value="1"/>
</dbReference>
<dbReference type="OrthoDB" id="668540at2759"/>
<dbReference type="eggNOG" id="KOG1488">
    <property type="taxonomic scope" value="Eukaryota"/>
</dbReference>
<dbReference type="Proteomes" id="UP000002624">
    <property type="component" value="Unassembled WGS sequence"/>
</dbReference>
<gene>
    <name evidence="2" type="ORF">HCDG_05107</name>
</gene>
<evidence type="ECO:0000313" key="3">
    <source>
        <dbReference type="Proteomes" id="UP000002624"/>
    </source>
</evidence>
<dbReference type="OMA" id="FNFRADF"/>
<evidence type="ECO:0000313" key="2">
    <source>
        <dbReference type="EMBL" id="EER40518.1"/>
    </source>
</evidence>
<name>C6HGL6_AJECH</name>
<proteinExistence type="predicted"/>
<accession>C6HGL6</accession>
<dbReference type="HOGENOM" id="CLU_686898_0_0_1"/>
<dbReference type="InterPro" id="IPR011989">
    <property type="entry name" value="ARM-like"/>
</dbReference>
<dbReference type="STRING" id="544712.C6HGL6"/>
<dbReference type="InterPro" id="IPR016024">
    <property type="entry name" value="ARM-type_fold"/>
</dbReference>
<feature type="compositionally biased region" description="Polar residues" evidence="1">
    <location>
        <begin position="1"/>
        <end position="22"/>
    </location>
</feature>
<dbReference type="SUPFAM" id="SSF48371">
    <property type="entry name" value="ARM repeat"/>
    <property type="match status" value="1"/>
</dbReference>
<organism evidence="2 3">
    <name type="scientific">Ajellomyces capsulatus (strain H143)</name>
    <name type="common">Darling's disease fungus</name>
    <name type="synonym">Histoplasma capsulatum</name>
    <dbReference type="NCBI Taxonomy" id="544712"/>
    <lineage>
        <taxon>Eukaryota</taxon>
        <taxon>Fungi</taxon>
        <taxon>Dikarya</taxon>
        <taxon>Ascomycota</taxon>
        <taxon>Pezizomycotina</taxon>
        <taxon>Eurotiomycetes</taxon>
        <taxon>Eurotiomycetidae</taxon>
        <taxon>Onygenales</taxon>
        <taxon>Ajellomycetaceae</taxon>
        <taxon>Histoplasma</taxon>
    </lineage>
</organism>